<dbReference type="Gene3D" id="1.10.10.1100">
    <property type="entry name" value="BFD-like [2Fe-2S]-binding domain"/>
    <property type="match status" value="1"/>
</dbReference>
<dbReference type="Pfam" id="PF04324">
    <property type="entry name" value="Fer2_BFD"/>
    <property type="match status" value="1"/>
</dbReference>
<dbReference type="AlphaFoldDB" id="A0A9J6QUD5"/>
<dbReference type="Proteomes" id="UP001065549">
    <property type="component" value="Unassembled WGS sequence"/>
</dbReference>
<dbReference type="RefSeq" id="WP_253019914.1">
    <property type="nucleotide sequence ID" value="NZ_JAOSHN010000003.1"/>
</dbReference>
<gene>
    <name evidence="4" type="ORF">OBO34_09020</name>
</gene>
<accession>A0A9J6QUD5</accession>
<dbReference type="PANTHER" id="PTHR42720:SF1">
    <property type="entry name" value="GLYCEROL 3-PHOSPHATE OXIDASE"/>
    <property type="match status" value="1"/>
</dbReference>
<evidence type="ECO:0000259" key="2">
    <source>
        <dbReference type="Pfam" id="PF01266"/>
    </source>
</evidence>
<dbReference type="PANTHER" id="PTHR42720">
    <property type="entry name" value="GLYCEROL-3-PHOSPHATE DEHYDROGENASE"/>
    <property type="match status" value="1"/>
</dbReference>
<name>A0A9J6QUD5_9FIRM</name>
<keyword evidence="5" id="KW-1185">Reference proteome</keyword>
<feature type="domain" description="FAD dependent oxidoreductase" evidence="2">
    <location>
        <begin position="4"/>
        <end position="347"/>
    </location>
</feature>
<dbReference type="InterPro" id="IPR006076">
    <property type="entry name" value="FAD-dep_OxRdtase"/>
</dbReference>
<dbReference type="InterPro" id="IPR007419">
    <property type="entry name" value="BFD-like_2Fe2S-bd_dom"/>
</dbReference>
<dbReference type="Gene3D" id="3.50.50.60">
    <property type="entry name" value="FAD/NAD(P)-binding domain"/>
    <property type="match status" value="1"/>
</dbReference>
<dbReference type="SUPFAM" id="SSF54373">
    <property type="entry name" value="FAD-linked reductases, C-terminal domain"/>
    <property type="match status" value="1"/>
</dbReference>
<protein>
    <submittedName>
        <fullName evidence="4">NAD(P)/FAD-dependent oxidoreductase</fullName>
    </submittedName>
</protein>
<dbReference type="EMBL" id="JAOSHN010000003">
    <property type="protein sequence ID" value="MCU7378499.1"/>
    <property type="molecule type" value="Genomic_DNA"/>
</dbReference>
<comment type="caution">
    <text evidence="4">The sequence shown here is derived from an EMBL/GenBank/DDBJ whole genome shotgun (WGS) entry which is preliminary data.</text>
</comment>
<dbReference type="InterPro" id="IPR052745">
    <property type="entry name" value="G3P_Oxidase/Oxidoreductase"/>
</dbReference>
<evidence type="ECO:0000313" key="4">
    <source>
        <dbReference type="EMBL" id="MCU7378499.1"/>
    </source>
</evidence>
<dbReference type="Gene3D" id="3.30.9.10">
    <property type="entry name" value="D-Amino Acid Oxidase, subunit A, domain 2"/>
    <property type="match status" value="1"/>
</dbReference>
<evidence type="ECO:0000313" key="5">
    <source>
        <dbReference type="Proteomes" id="UP001065549"/>
    </source>
</evidence>
<dbReference type="SUPFAM" id="SSF51905">
    <property type="entry name" value="FAD/NAD(P)-binding domain"/>
    <property type="match status" value="1"/>
</dbReference>
<dbReference type="PROSITE" id="PS51257">
    <property type="entry name" value="PROKAR_LIPOPROTEIN"/>
    <property type="match status" value="1"/>
</dbReference>
<feature type="region of interest" description="Disordered" evidence="1">
    <location>
        <begin position="460"/>
        <end position="479"/>
    </location>
</feature>
<evidence type="ECO:0000256" key="1">
    <source>
        <dbReference type="SAM" id="MobiDB-lite"/>
    </source>
</evidence>
<proteinExistence type="predicted"/>
<evidence type="ECO:0000259" key="3">
    <source>
        <dbReference type="Pfam" id="PF04324"/>
    </source>
</evidence>
<feature type="domain" description="BFD-like [2Fe-2S]-binding" evidence="3">
    <location>
        <begin position="401"/>
        <end position="453"/>
    </location>
</feature>
<reference evidence="4" key="1">
    <citation type="submission" date="2022-09" db="EMBL/GenBank/DDBJ databases">
        <title>Culturomic study of gut microbiota in children with autism spectrum disorder.</title>
        <authorList>
            <person name="Efimov B.A."/>
            <person name="Chaplin A.V."/>
            <person name="Sokolova S.R."/>
            <person name="Pikina A.P."/>
            <person name="Korzhanova M."/>
            <person name="Belova V."/>
            <person name="Korostin D."/>
        </authorList>
    </citation>
    <scope>NUCLEOTIDE SEQUENCE</scope>
    <source>
        <strain evidence="4">ASD5510</strain>
    </source>
</reference>
<organism evidence="4 5">
    <name type="scientific">Hominibacterium faecale</name>
    <dbReference type="NCBI Taxonomy" id="2839743"/>
    <lineage>
        <taxon>Bacteria</taxon>
        <taxon>Bacillati</taxon>
        <taxon>Bacillota</taxon>
        <taxon>Clostridia</taxon>
        <taxon>Peptostreptococcales</taxon>
        <taxon>Anaerovoracaceae</taxon>
        <taxon>Hominibacterium</taxon>
    </lineage>
</organism>
<dbReference type="InterPro" id="IPR041854">
    <property type="entry name" value="BFD-like_2Fe2S-bd_dom_sf"/>
</dbReference>
<dbReference type="InterPro" id="IPR036188">
    <property type="entry name" value="FAD/NAD-bd_sf"/>
</dbReference>
<dbReference type="CDD" id="cd19946">
    <property type="entry name" value="GlpA-like_Fer2_BFD-like"/>
    <property type="match status" value="1"/>
</dbReference>
<dbReference type="Pfam" id="PF01266">
    <property type="entry name" value="DAO"/>
    <property type="match status" value="1"/>
</dbReference>
<sequence length="479" mass="52423">MKYDVVIVGAGILGCLTARELMKYQLDVLVVDKESDIGEGATKANSGVLYAGFHPRGGSLKGISCARGNRMHRQLCRDLDVPMDYVGSLFVAFHQEGIDHIQEKIGKGRKNGVPDMKMISGDEARNMEPRLSSEIIAAMHAPTTGIVSPFKLVLHTALNSAANGARFQFNTKVEHIEAAGEGYALHTNRGVIHADYIVNTSGEGAAELERFVRGRDLVIKPKRGEYLVFDCPSPIKHVIYQAQEHDEKGTLLAPTVDGNMLAGPTSYKAKSYKCTETTQKGIDHISYVAKKLLPDLDLGSVIASFAGIRANIENVPKEEKDFVVRLSGRRFVSALGIKNPGMTASPYLVEKILAHLFEAGLRQERNQAFDPIYRAKPLFLKADPKLQAKLLKENPAYGNAVCRCEGITEGDILSVLDSPLPPHNLNGLKKRLRTGMGRCQGGFCTPEIIDILSREWGKPPEQIFKSGPGSPMVKGRLRP</sequence>